<proteinExistence type="predicted"/>
<protein>
    <submittedName>
        <fullName evidence="1">Uncharacterized protein</fullName>
    </submittedName>
</protein>
<keyword evidence="2" id="KW-1185">Reference proteome</keyword>
<dbReference type="AlphaFoldDB" id="A0A6G0TLP9"/>
<accession>A0A6G0TLP9</accession>
<dbReference type="EMBL" id="VYZN01000027">
    <property type="protein sequence ID" value="KAE9534941.1"/>
    <property type="molecule type" value="Genomic_DNA"/>
</dbReference>
<gene>
    <name evidence="1" type="ORF">AGLY_008233</name>
</gene>
<evidence type="ECO:0000313" key="1">
    <source>
        <dbReference type="EMBL" id="KAE9534941.1"/>
    </source>
</evidence>
<reference evidence="1 2" key="1">
    <citation type="submission" date="2019-08" db="EMBL/GenBank/DDBJ databases">
        <title>The genome of the soybean aphid Biotype 1, its phylome, world population structure and adaptation to the North American continent.</title>
        <authorList>
            <person name="Giordano R."/>
            <person name="Donthu R.K."/>
            <person name="Hernandez A.G."/>
            <person name="Wright C.L."/>
            <person name="Zimin A.V."/>
        </authorList>
    </citation>
    <scope>NUCLEOTIDE SEQUENCE [LARGE SCALE GENOMIC DNA]</scope>
    <source>
        <tissue evidence="1">Whole aphids</tissue>
    </source>
</reference>
<sequence>MKYFTKIADIYYDLDLAIFEIPMNITRNIPLTLTFGENFKQNINHKSYYFLSNINIHREIVQLVSVVGATSLIMTDKLKCRVQVQSSDPASQVLYCRVMLFTNVNVATKLNKLTSSVLSYDELCCVNNRCVRILLPNLNFLNLMKKKIKSQSIRIMGSERIYEWSDVDSNSVYSSSDDLKSASTEFNLAAHAHIIYKKAQNINSFKHPLNCKTNTFILHHGKSN</sequence>
<name>A0A6G0TLP9_APHGL</name>
<evidence type="ECO:0000313" key="2">
    <source>
        <dbReference type="Proteomes" id="UP000475862"/>
    </source>
</evidence>
<dbReference type="Proteomes" id="UP000475862">
    <property type="component" value="Unassembled WGS sequence"/>
</dbReference>
<organism evidence="1 2">
    <name type="scientific">Aphis glycines</name>
    <name type="common">Soybean aphid</name>
    <dbReference type="NCBI Taxonomy" id="307491"/>
    <lineage>
        <taxon>Eukaryota</taxon>
        <taxon>Metazoa</taxon>
        <taxon>Ecdysozoa</taxon>
        <taxon>Arthropoda</taxon>
        <taxon>Hexapoda</taxon>
        <taxon>Insecta</taxon>
        <taxon>Pterygota</taxon>
        <taxon>Neoptera</taxon>
        <taxon>Paraneoptera</taxon>
        <taxon>Hemiptera</taxon>
        <taxon>Sternorrhyncha</taxon>
        <taxon>Aphidomorpha</taxon>
        <taxon>Aphidoidea</taxon>
        <taxon>Aphididae</taxon>
        <taxon>Aphidini</taxon>
        <taxon>Aphis</taxon>
        <taxon>Aphis</taxon>
    </lineage>
</organism>
<comment type="caution">
    <text evidence="1">The sequence shown here is derived from an EMBL/GenBank/DDBJ whole genome shotgun (WGS) entry which is preliminary data.</text>
</comment>